<protein>
    <submittedName>
        <fullName evidence="1">Uncharacterized protein</fullName>
    </submittedName>
</protein>
<evidence type="ECO:0000313" key="1">
    <source>
        <dbReference type="EMBL" id="BDT39691.1"/>
    </source>
</evidence>
<gene>
    <name evidence="1" type="ORF">SYYSPA8_37865</name>
</gene>
<dbReference type="AlphaFoldDB" id="A0AA86IVK7"/>
<keyword evidence="1" id="KW-0614">Plasmid</keyword>
<proteinExistence type="predicted"/>
<geneLocation type="plasmid" evidence="1 2">
    <name>pYSPA8-3</name>
</geneLocation>
<dbReference type="RefSeq" id="WP_323452087.1">
    <property type="nucleotide sequence ID" value="NZ_LC735416.1"/>
</dbReference>
<dbReference type="Proteomes" id="UP001291653">
    <property type="component" value="Plasmid pYSPA8-3"/>
</dbReference>
<dbReference type="EMBL" id="LC735416">
    <property type="protein sequence ID" value="BDT39691.1"/>
    <property type="molecule type" value="Genomic_DNA"/>
</dbReference>
<evidence type="ECO:0000313" key="2">
    <source>
        <dbReference type="Proteomes" id="UP001291653"/>
    </source>
</evidence>
<name>A0AA86IVK7_9ACTN</name>
<organism evidence="1 2">
    <name type="scientific">Streptomyces yaizuensis</name>
    <dbReference type="NCBI Taxonomy" id="2989713"/>
    <lineage>
        <taxon>Bacteria</taxon>
        <taxon>Bacillati</taxon>
        <taxon>Actinomycetota</taxon>
        <taxon>Actinomycetes</taxon>
        <taxon>Kitasatosporales</taxon>
        <taxon>Streptomycetaceae</taxon>
        <taxon>Streptomyces</taxon>
    </lineage>
</organism>
<sequence length="78" mass="7734">MRGKPVQSCGLAPRGAGRRSVALPVRCGGASTGPVCVRQGDIRAGPVLGTDPGVLLDLAAAVLRPAGVVSGPARIRPP</sequence>
<keyword evidence="2" id="KW-1185">Reference proteome</keyword>
<accession>A0AA86IVK7</accession>
<reference evidence="1 2" key="1">
    <citation type="submission" date="2022-10" db="EMBL/GenBank/DDBJ databases">
        <title>Draft genome sequence of Streptomyces sp. YSPA8.</title>
        <authorList>
            <person name="Moriuchi R."/>
            <person name="Dohra H."/>
            <person name="Yamamura H."/>
            <person name="Kodani S."/>
        </authorList>
    </citation>
    <scope>NUCLEOTIDE SEQUENCE [LARGE SCALE GENOMIC DNA]</scope>
    <source>
        <strain evidence="1 2">YSPA8</strain>
        <plasmid evidence="1 2">pYSPA8-3</plasmid>
    </source>
</reference>